<organism evidence="1 2">
    <name type="scientific">Pisum sativum</name>
    <name type="common">Garden pea</name>
    <name type="synonym">Lathyrus oleraceus</name>
    <dbReference type="NCBI Taxonomy" id="3888"/>
    <lineage>
        <taxon>Eukaryota</taxon>
        <taxon>Viridiplantae</taxon>
        <taxon>Streptophyta</taxon>
        <taxon>Embryophyta</taxon>
        <taxon>Tracheophyta</taxon>
        <taxon>Spermatophyta</taxon>
        <taxon>Magnoliopsida</taxon>
        <taxon>eudicotyledons</taxon>
        <taxon>Gunneridae</taxon>
        <taxon>Pentapetalae</taxon>
        <taxon>rosids</taxon>
        <taxon>fabids</taxon>
        <taxon>Fabales</taxon>
        <taxon>Fabaceae</taxon>
        <taxon>Papilionoideae</taxon>
        <taxon>50 kb inversion clade</taxon>
        <taxon>NPAAA clade</taxon>
        <taxon>Hologalegina</taxon>
        <taxon>IRL clade</taxon>
        <taxon>Fabeae</taxon>
        <taxon>Lathyrus</taxon>
    </lineage>
</organism>
<name>A0A9D4XIZ0_PEA</name>
<sequence length="237" mass="25577">MVNTTSQGEQFSPQGTGTIRANSINVSTEIPNAQAIPTSGSMALHNSTVMPIISGATETPAVSTPRPPGFEIFRPVRDYPYGMPSTAMAELQKNSSIYTQPHNTVISPIQNSGSGMNHVGRNNQSQGIPTLLPTLTMNNQADFRQQMDASNHDMVGTGGYTLDGKQATDGLSNDVSFGTSVKASGYLEGWLRITRDGNEQRPRETGGKKSNCRRCTPHQEKAFWVSLCAATNMKRNV</sequence>
<keyword evidence="2" id="KW-1185">Reference proteome</keyword>
<evidence type="ECO:0000313" key="2">
    <source>
        <dbReference type="Proteomes" id="UP001058974"/>
    </source>
</evidence>
<protein>
    <submittedName>
        <fullName evidence="1">Uncharacterized protein</fullName>
    </submittedName>
</protein>
<evidence type="ECO:0000313" key="1">
    <source>
        <dbReference type="EMBL" id="KAI5419770.1"/>
    </source>
</evidence>
<dbReference type="AlphaFoldDB" id="A0A9D4XIZ0"/>
<accession>A0A9D4XIZ0</accession>
<proteinExistence type="predicted"/>
<dbReference type="EMBL" id="JAMSHJ010000004">
    <property type="protein sequence ID" value="KAI5419770.1"/>
    <property type="molecule type" value="Genomic_DNA"/>
</dbReference>
<gene>
    <name evidence="1" type="ORF">KIW84_043798</name>
</gene>
<dbReference type="Proteomes" id="UP001058974">
    <property type="component" value="Chromosome 4"/>
</dbReference>
<dbReference type="Gramene" id="Psat04G0379800-T1">
    <property type="protein sequence ID" value="KAI5419770.1"/>
    <property type="gene ID" value="KIW84_043798"/>
</dbReference>
<reference evidence="1 2" key="1">
    <citation type="journal article" date="2022" name="Nat. Genet.">
        <title>Improved pea reference genome and pan-genome highlight genomic features and evolutionary characteristics.</title>
        <authorList>
            <person name="Yang T."/>
            <person name="Liu R."/>
            <person name="Luo Y."/>
            <person name="Hu S."/>
            <person name="Wang D."/>
            <person name="Wang C."/>
            <person name="Pandey M.K."/>
            <person name="Ge S."/>
            <person name="Xu Q."/>
            <person name="Li N."/>
            <person name="Li G."/>
            <person name="Huang Y."/>
            <person name="Saxena R.K."/>
            <person name="Ji Y."/>
            <person name="Li M."/>
            <person name="Yan X."/>
            <person name="He Y."/>
            <person name="Liu Y."/>
            <person name="Wang X."/>
            <person name="Xiang C."/>
            <person name="Varshney R.K."/>
            <person name="Ding H."/>
            <person name="Gao S."/>
            <person name="Zong X."/>
        </authorList>
    </citation>
    <scope>NUCLEOTIDE SEQUENCE [LARGE SCALE GENOMIC DNA]</scope>
    <source>
        <strain evidence="1 2">cv. Zhongwan 6</strain>
    </source>
</reference>
<comment type="caution">
    <text evidence="1">The sequence shown here is derived from an EMBL/GenBank/DDBJ whole genome shotgun (WGS) entry which is preliminary data.</text>
</comment>